<dbReference type="STRING" id="1503961.SAMN05421736_13411"/>
<gene>
    <name evidence="2" type="ORF">SAMN05421736_13411</name>
</gene>
<protein>
    <submittedName>
        <fullName evidence="2">Antitoxin MazE</fullName>
    </submittedName>
</protein>
<dbReference type="PANTHER" id="PTHR40516:SF1">
    <property type="entry name" value="ANTITOXIN CHPS-RELATED"/>
    <property type="match status" value="1"/>
</dbReference>
<sequence length="89" mass="9953">MDIQCRNEVSDAVKVQKWGNSLAVRIPQRTARQHGVVNGTIVEMIDTPDGILLRPKRQKPTLEDLLAQTKGKTPHQEIGFGQPEGRELI</sequence>
<evidence type="ECO:0000313" key="2">
    <source>
        <dbReference type="EMBL" id="SDZ68357.1"/>
    </source>
</evidence>
<proteinExistence type="predicted"/>
<accession>A0A1H3V163</accession>
<dbReference type="AlphaFoldDB" id="A0A1H3V163"/>
<dbReference type="InterPro" id="IPR037914">
    <property type="entry name" value="SpoVT-AbrB_sf"/>
</dbReference>
<dbReference type="GO" id="GO:0097351">
    <property type="term" value="F:toxin sequestering activity"/>
    <property type="evidence" value="ECO:0007669"/>
    <property type="project" value="InterPro"/>
</dbReference>
<dbReference type="InterPro" id="IPR039052">
    <property type="entry name" value="Antitox_PemI-like"/>
</dbReference>
<dbReference type="InterPro" id="IPR007159">
    <property type="entry name" value="SpoVT-AbrB_dom"/>
</dbReference>
<dbReference type="EMBL" id="FNPI01000034">
    <property type="protein sequence ID" value="SDZ68357.1"/>
    <property type="molecule type" value="Genomic_DNA"/>
</dbReference>
<dbReference type="GO" id="GO:0003677">
    <property type="term" value="F:DNA binding"/>
    <property type="evidence" value="ECO:0007669"/>
    <property type="project" value="InterPro"/>
</dbReference>
<dbReference type="Proteomes" id="UP000198935">
    <property type="component" value="Unassembled WGS sequence"/>
</dbReference>
<dbReference type="PANTHER" id="PTHR40516">
    <property type="entry name" value="ANTITOXIN CHPS-RELATED"/>
    <property type="match status" value="1"/>
</dbReference>
<reference evidence="3" key="1">
    <citation type="submission" date="2016-10" db="EMBL/GenBank/DDBJ databases">
        <authorList>
            <person name="Varghese N."/>
            <person name="Submissions S."/>
        </authorList>
    </citation>
    <scope>NUCLEOTIDE SEQUENCE [LARGE SCALE GENOMIC DNA]</scope>
    <source>
        <strain evidence="3">SP</strain>
    </source>
</reference>
<evidence type="ECO:0000259" key="1">
    <source>
        <dbReference type="SMART" id="SM00966"/>
    </source>
</evidence>
<dbReference type="OrthoDB" id="9795766at2"/>
<dbReference type="SMART" id="SM00966">
    <property type="entry name" value="SpoVT_AbrB"/>
    <property type="match status" value="1"/>
</dbReference>
<keyword evidence="3" id="KW-1185">Reference proteome</keyword>
<feature type="domain" description="SpoVT-AbrB" evidence="1">
    <location>
        <begin position="16"/>
        <end position="61"/>
    </location>
</feature>
<dbReference type="Gene3D" id="2.10.260.10">
    <property type="match status" value="1"/>
</dbReference>
<dbReference type="SUPFAM" id="SSF89447">
    <property type="entry name" value="AbrB/MazE/MraZ-like"/>
    <property type="match status" value="1"/>
</dbReference>
<organism evidence="2 3">
    <name type="scientific">Evansella caseinilytica</name>
    <dbReference type="NCBI Taxonomy" id="1503961"/>
    <lineage>
        <taxon>Bacteria</taxon>
        <taxon>Bacillati</taxon>
        <taxon>Bacillota</taxon>
        <taxon>Bacilli</taxon>
        <taxon>Bacillales</taxon>
        <taxon>Bacillaceae</taxon>
        <taxon>Evansella</taxon>
    </lineage>
</organism>
<dbReference type="Pfam" id="PF04014">
    <property type="entry name" value="MazE_antitoxin"/>
    <property type="match status" value="1"/>
</dbReference>
<evidence type="ECO:0000313" key="3">
    <source>
        <dbReference type="Proteomes" id="UP000198935"/>
    </source>
</evidence>
<name>A0A1H3V163_9BACI</name>